<evidence type="ECO:0000256" key="2">
    <source>
        <dbReference type="PROSITE-ProRule" id="PRU00708"/>
    </source>
</evidence>
<feature type="repeat" description="PPR" evidence="2">
    <location>
        <begin position="511"/>
        <end position="545"/>
    </location>
</feature>
<dbReference type="SUPFAM" id="SSF48452">
    <property type="entry name" value="TPR-like"/>
    <property type="match status" value="1"/>
</dbReference>
<dbReference type="PROSITE" id="PS51375">
    <property type="entry name" value="PPR"/>
    <property type="match status" value="6"/>
</dbReference>
<dbReference type="Pfam" id="PF20431">
    <property type="entry name" value="E_motif"/>
    <property type="match status" value="1"/>
</dbReference>
<dbReference type="NCBIfam" id="TIGR00756">
    <property type="entry name" value="PPR"/>
    <property type="match status" value="8"/>
</dbReference>
<dbReference type="Pfam" id="PF01535">
    <property type="entry name" value="PPR"/>
    <property type="match status" value="6"/>
</dbReference>
<dbReference type="AlphaFoldDB" id="A0AAV9AS32"/>
<keyword evidence="4" id="KW-1185">Reference proteome</keyword>
<dbReference type="FunFam" id="1.25.40.10:FF:000361">
    <property type="entry name" value="Pentatricopeptide repeat-containing protein chloroplastic"/>
    <property type="match status" value="1"/>
</dbReference>
<reference evidence="3" key="2">
    <citation type="submission" date="2023-06" db="EMBL/GenBank/DDBJ databases">
        <authorList>
            <person name="Ma L."/>
            <person name="Liu K.-W."/>
            <person name="Li Z."/>
            <person name="Hsiao Y.-Y."/>
            <person name="Qi Y."/>
            <person name="Fu T."/>
            <person name="Tang G."/>
            <person name="Zhang D."/>
            <person name="Sun W.-H."/>
            <person name="Liu D.-K."/>
            <person name="Li Y."/>
            <person name="Chen G.-Z."/>
            <person name="Liu X.-D."/>
            <person name="Liao X.-Y."/>
            <person name="Jiang Y.-T."/>
            <person name="Yu X."/>
            <person name="Hao Y."/>
            <person name="Huang J."/>
            <person name="Zhao X.-W."/>
            <person name="Ke S."/>
            <person name="Chen Y.-Y."/>
            <person name="Wu W.-L."/>
            <person name="Hsu J.-L."/>
            <person name="Lin Y.-F."/>
            <person name="Huang M.-D."/>
            <person name="Li C.-Y."/>
            <person name="Huang L."/>
            <person name="Wang Z.-W."/>
            <person name="Zhao X."/>
            <person name="Zhong W.-Y."/>
            <person name="Peng D.-H."/>
            <person name="Ahmad S."/>
            <person name="Lan S."/>
            <person name="Zhang J.-S."/>
            <person name="Tsai W.-C."/>
            <person name="Van De Peer Y."/>
            <person name="Liu Z.-J."/>
        </authorList>
    </citation>
    <scope>NUCLEOTIDE SEQUENCE</scope>
    <source>
        <strain evidence="3">SCP</strain>
        <tissue evidence="3">Leaves</tissue>
    </source>
</reference>
<keyword evidence="1" id="KW-0677">Repeat</keyword>
<protein>
    <submittedName>
        <fullName evidence="3">Pentatricopeptide repeat-containing protein</fullName>
    </submittedName>
</protein>
<dbReference type="Proteomes" id="UP001179952">
    <property type="component" value="Unassembled WGS sequence"/>
</dbReference>
<dbReference type="FunFam" id="1.25.40.10:FF:000436">
    <property type="entry name" value="Pentatricopeptide repeat-containing protein At5g39350 family"/>
    <property type="match status" value="1"/>
</dbReference>
<name>A0AAV9AS32_ACOGR</name>
<feature type="repeat" description="PPR" evidence="2">
    <location>
        <begin position="410"/>
        <end position="444"/>
    </location>
</feature>
<dbReference type="FunFam" id="1.25.40.10:FF:000381">
    <property type="entry name" value="Pentatricopeptide repeat-containing protein"/>
    <property type="match status" value="1"/>
</dbReference>
<reference evidence="3" key="1">
    <citation type="journal article" date="2023" name="Nat. Commun.">
        <title>Diploid and tetraploid genomes of Acorus and the evolution of monocots.</title>
        <authorList>
            <person name="Ma L."/>
            <person name="Liu K.W."/>
            <person name="Li Z."/>
            <person name="Hsiao Y.Y."/>
            <person name="Qi Y."/>
            <person name="Fu T."/>
            <person name="Tang G.D."/>
            <person name="Zhang D."/>
            <person name="Sun W.H."/>
            <person name="Liu D.K."/>
            <person name="Li Y."/>
            <person name="Chen G.Z."/>
            <person name="Liu X.D."/>
            <person name="Liao X.Y."/>
            <person name="Jiang Y.T."/>
            <person name="Yu X."/>
            <person name="Hao Y."/>
            <person name="Huang J."/>
            <person name="Zhao X.W."/>
            <person name="Ke S."/>
            <person name="Chen Y.Y."/>
            <person name="Wu W.L."/>
            <person name="Hsu J.L."/>
            <person name="Lin Y.F."/>
            <person name="Huang M.D."/>
            <person name="Li C.Y."/>
            <person name="Huang L."/>
            <person name="Wang Z.W."/>
            <person name="Zhao X."/>
            <person name="Zhong W.Y."/>
            <person name="Peng D.H."/>
            <person name="Ahmad S."/>
            <person name="Lan S."/>
            <person name="Zhang J.S."/>
            <person name="Tsai W.C."/>
            <person name="Van de Peer Y."/>
            <person name="Liu Z.J."/>
        </authorList>
    </citation>
    <scope>NUCLEOTIDE SEQUENCE</scope>
    <source>
        <strain evidence="3">SCP</strain>
    </source>
</reference>
<evidence type="ECO:0000313" key="4">
    <source>
        <dbReference type="Proteomes" id="UP001179952"/>
    </source>
</evidence>
<evidence type="ECO:0000313" key="3">
    <source>
        <dbReference type="EMBL" id="KAK1266755.1"/>
    </source>
</evidence>
<comment type="caution">
    <text evidence="3">The sequence shown here is derived from an EMBL/GenBank/DDBJ whole genome shotgun (WGS) entry which is preliminary data.</text>
</comment>
<gene>
    <name evidence="3" type="ORF">QJS04_geneDACA000671</name>
</gene>
<accession>A0AAV9AS32</accession>
<proteinExistence type="predicted"/>
<dbReference type="Gene3D" id="1.25.40.10">
    <property type="entry name" value="Tetratricopeptide repeat domain"/>
    <property type="match status" value="6"/>
</dbReference>
<evidence type="ECO:0000256" key="1">
    <source>
        <dbReference type="ARBA" id="ARBA00022737"/>
    </source>
</evidence>
<dbReference type="GO" id="GO:0003723">
    <property type="term" value="F:RNA binding"/>
    <property type="evidence" value="ECO:0007669"/>
    <property type="project" value="InterPro"/>
</dbReference>
<dbReference type="FunFam" id="1.25.40.10:FF:000285">
    <property type="entry name" value="Pentatricopeptide repeat-containing protein, chloroplastic"/>
    <property type="match status" value="1"/>
</dbReference>
<dbReference type="InterPro" id="IPR046848">
    <property type="entry name" value="E_motif"/>
</dbReference>
<feature type="repeat" description="PPR" evidence="2">
    <location>
        <begin position="105"/>
        <end position="139"/>
    </location>
</feature>
<feature type="repeat" description="PPR" evidence="2">
    <location>
        <begin position="207"/>
        <end position="241"/>
    </location>
</feature>
<sequence>MPSLFKLPTRNPFTAKPITNLSKPTSPVSSLTRSSPLARQEIAHLLQSHISRGTHYPDFRRFHARIVVSGYRSDVFLNNLLLNAYSKANRVSHARALFDGMHERNLISWSSMISIYAQRGRSEEAVLLFSQFRNSSSEFPNEFILASVLRACTHSRVVDMGLKVHVFSIKAGFCANVYVGTALVDFYSKNREMGLAMLVFDELPVKNSVTWTAIITGYSQIGRGEVSLQLFSQMRKNGVHPDRFVLSSVISACLALEFLKGGMQLHAFVYKHEMEMDTSVNNVLIDLYSKCDKVKIARRIFDLIVVKDVVSWTTMIAGYMQSSCHLEAMDLFQEMMSLSEWRPDGFACASVLNSCGSLMALGLGKQVHGYAIKANLETDEFVSTGLIDMYAKCDGLNDARKTLYFIDGRGVIAYNSMIQGYARHGLLSSAIELFNTMRHNLISPSLLTFVSLLGLSADVSALNHSMQIHGLMIKFGGFLDLLVGSALVDVYSKCSHVEDAKAIFDEMDHRDLVVWNAMISGYTNNGKGERAIKLFRRMCLERVKPDEFTFVAVVNAASGLANMSYGLQFHNHIIKMGFGTEPYVLNGLLDMYAKCGSINEARKLFDEIECRDVVCWNAMISRYAQHGHAEAALHVYKQIISIESKDSGSRVLLSNILASKGMWDESETVREGMEMGGVAKEPGFSWITMDRGKFVCSHQ</sequence>
<dbReference type="EMBL" id="JAUJYN010000007">
    <property type="protein sequence ID" value="KAK1266755.1"/>
    <property type="molecule type" value="Genomic_DNA"/>
</dbReference>
<dbReference type="InterPro" id="IPR046960">
    <property type="entry name" value="PPR_At4g14850-like_plant"/>
</dbReference>
<dbReference type="InterPro" id="IPR002885">
    <property type="entry name" value="PPR_rpt"/>
</dbReference>
<dbReference type="GO" id="GO:0009451">
    <property type="term" value="P:RNA modification"/>
    <property type="evidence" value="ECO:0007669"/>
    <property type="project" value="InterPro"/>
</dbReference>
<feature type="repeat" description="PPR" evidence="2">
    <location>
        <begin position="308"/>
        <end position="343"/>
    </location>
</feature>
<feature type="repeat" description="PPR" evidence="2">
    <location>
        <begin position="612"/>
        <end position="646"/>
    </location>
</feature>
<dbReference type="InterPro" id="IPR011990">
    <property type="entry name" value="TPR-like_helical_dom_sf"/>
</dbReference>
<dbReference type="FunFam" id="1.25.40.10:FF:000196">
    <property type="entry name" value="Pentatricopeptide repeat-containing protein At4g14850"/>
    <property type="match status" value="1"/>
</dbReference>
<organism evidence="3 4">
    <name type="scientific">Acorus gramineus</name>
    <name type="common">Dwarf sweet flag</name>
    <dbReference type="NCBI Taxonomy" id="55184"/>
    <lineage>
        <taxon>Eukaryota</taxon>
        <taxon>Viridiplantae</taxon>
        <taxon>Streptophyta</taxon>
        <taxon>Embryophyta</taxon>
        <taxon>Tracheophyta</taxon>
        <taxon>Spermatophyta</taxon>
        <taxon>Magnoliopsida</taxon>
        <taxon>Liliopsida</taxon>
        <taxon>Acoraceae</taxon>
        <taxon>Acorus</taxon>
    </lineage>
</organism>
<dbReference type="Pfam" id="PF13041">
    <property type="entry name" value="PPR_2"/>
    <property type="match status" value="3"/>
</dbReference>
<dbReference type="PANTHER" id="PTHR24015">
    <property type="entry name" value="OS07G0578800 PROTEIN-RELATED"/>
    <property type="match status" value="1"/>
</dbReference>
<dbReference type="PANTHER" id="PTHR24015:SF548">
    <property type="entry name" value="OS08G0340900 PROTEIN"/>
    <property type="match status" value="1"/>
</dbReference>